<sequence>MIELAPWLQACHKQVQHLKQSKKLSHALLITGADGVGQEYLAKELVKDLMCEKIDQGVACGHCHSCELMAGESHPDYYFLDGEEATIKVDQVRQLINKINQKPQVGNNKVVLITHAQSMNINASNAVLKALEEPADQTYFLLTSSQSTSLMPTIRSRCLLVNVPTPSQMEVESWLQSQPDGEALSALFWLTTQPFRLLSLEKQQKTGIYTSLPEKIKELMQGTTTVESLLTGVSNSNTIDYCNGLAAILHQCLCHSAGRTIHPVLSEVYPLIMQRMGIQALMTRYQALQRLKSDLSKTNLNPVMQLTHELNQW</sequence>
<accession>A0A1A8TL97</accession>
<proteinExistence type="predicted"/>
<comment type="catalytic activity">
    <reaction evidence="3">
        <text>DNA(n) + a 2'-deoxyribonucleoside 5'-triphosphate = DNA(n+1) + diphosphate</text>
        <dbReference type="Rhea" id="RHEA:22508"/>
        <dbReference type="Rhea" id="RHEA-COMP:17339"/>
        <dbReference type="Rhea" id="RHEA-COMP:17340"/>
        <dbReference type="ChEBI" id="CHEBI:33019"/>
        <dbReference type="ChEBI" id="CHEBI:61560"/>
        <dbReference type="ChEBI" id="CHEBI:173112"/>
        <dbReference type="EC" id="2.7.7.7"/>
    </reaction>
</comment>
<protein>
    <recommendedName>
        <fullName evidence="1">DNA-directed DNA polymerase</fullName>
        <ecNumber evidence="1">2.7.7.7</ecNumber>
    </recommendedName>
</protein>
<dbReference type="PANTHER" id="PTHR11669">
    <property type="entry name" value="REPLICATION FACTOR C / DNA POLYMERASE III GAMMA-TAU SUBUNIT"/>
    <property type="match status" value="1"/>
</dbReference>
<keyword evidence="2" id="KW-0239">DNA-directed DNA polymerase</keyword>
<dbReference type="EMBL" id="FLOB01000007">
    <property type="protein sequence ID" value="SBS33818.1"/>
    <property type="molecule type" value="Genomic_DNA"/>
</dbReference>
<dbReference type="AlphaFoldDB" id="A0A1A8TL97"/>
<evidence type="ECO:0000256" key="2">
    <source>
        <dbReference type="ARBA" id="ARBA00022932"/>
    </source>
</evidence>
<dbReference type="SUPFAM" id="SSF52540">
    <property type="entry name" value="P-loop containing nucleoside triphosphate hydrolases"/>
    <property type="match status" value="1"/>
</dbReference>
<dbReference type="GO" id="GO:0009360">
    <property type="term" value="C:DNA polymerase III complex"/>
    <property type="evidence" value="ECO:0007669"/>
    <property type="project" value="TreeGrafter"/>
</dbReference>
<keyword evidence="5" id="KW-1185">Reference proteome</keyword>
<evidence type="ECO:0000256" key="1">
    <source>
        <dbReference type="ARBA" id="ARBA00012417"/>
    </source>
</evidence>
<dbReference type="GO" id="GO:0008408">
    <property type="term" value="F:3'-5' exonuclease activity"/>
    <property type="evidence" value="ECO:0007669"/>
    <property type="project" value="InterPro"/>
</dbReference>
<evidence type="ECO:0000313" key="5">
    <source>
        <dbReference type="Proteomes" id="UP000092544"/>
    </source>
</evidence>
<dbReference type="PANTHER" id="PTHR11669:SF8">
    <property type="entry name" value="DNA POLYMERASE III SUBUNIT DELTA"/>
    <property type="match status" value="1"/>
</dbReference>
<dbReference type="Pfam" id="PF13177">
    <property type="entry name" value="DNA_pol3_delta2"/>
    <property type="match status" value="1"/>
</dbReference>
<dbReference type="NCBIfam" id="TIGR00678">
    <property type="entry name" value="holB"/>
    <property type="match status" value="1"/>
</dbReference>
<keyword evidence="4" id="KW-0548">Nucleotidyltransferase</keyword>
<gene>
    <name evidence="4" type="primary">holB</name>
    <name evidence="4" type="ORF">MSP8886_02861</name>
</gene>
<dbReference type="STRING" id="1792290.MSP8886_02861"/>
<organism evidence="4 5">
    <name type="scientific">Marinomonas spartinae</name>
    <dbReference type="NCBI Taxonomy" id="1792290"/>
    <lineage>
        <taxon>Bacteria</taxon>
        <taxon>Pseudomonadati</taxon>
        <taxon>Pseudomonadota</taxon>
        <taxon>Gammaproteobacteria</taxon>
        <taxon>Oceanospirillales</taxon>
        <taxon>Oceanospirillaceae</taxon>
        <taxon>Marinomonas</taxon>
    </lineage>
</organism>
<dbReference type="Proteomes" id="UP000092544">
    <property type="component" value="Unassembled WGS sequence"/>
</dbReference>
<dbReference type="GO" id="GO:0006261">
    <property type="term" value="P:DNA-templated DNA replication"/>
    <property type="evidence" value="ECO:0007669"/>
    <property type="project" value="TreeGrafter"/>
</dbReference>
<reference evidence="4 5" key="1">
    <citation type="submission" date="2016-06" db="EMBL/GenBank/DDBJ databases">
        <authorList>
            <person name="Kjaerup R.B."/>
            <person name="Dalgaard T.S."/>
            <person name="Juul-Madsen H.R."/>
        </authorList>
    </citation>
    <scope>NUCLEOTIDE SEQUENCE [LARGE SCALE GENOMIC DNA]</scope>
    <source>
        <strain evidence="4 5">CECT 8886</strain>
    </source>
</reference>
<evidence type="ECO:0000313" key="4">
    <source>
        <dbReference type="EMBL" id="SBS33818.1"/>
    </source>
</evidence>
<name>A0A1A8TL97_9GAMM</name>
<keyword evidence="4" id="KW-0808">Transferase</keyword>
<dbReference type="InterPro" id="IPR027417">
    <property type="entry name" value="P-loop_NTPase"/>
</dbReference>
<evidence type="ECO:0000256" key="3">
    <source>
        <dbReference type="ARBA" id="ARBA00049244"/>
    </source>
</evidence>
<dbReference type="RefSeq" id="WP_067017567.1">
    <property type="nucleotide sequence ID" value="NZ_FLOB01000007.1"/>
</dbReference>
<dbReference type="OrthoDB" id="9811073at2"/>
<dbReference type="EC" id="2.7.7.7" evidence="1"/>
<dbReference type="InterPro" id="IPR050238">
    <property type="entry name" value="DNA_Rep/Repair_Clamp_Loader"/>
</dbReference>
<dbReference type="GO" id="GO:0003887">
    <property type="term" value="F:DNA-directed DNA polymerase activity"/>
    <property type="evidence" value="ECO:0007669"/>
    <property type="project" value="UniProtKB-KW"/>
</dbReference>
<dbReference type="InterPro" id="IPR004622">
    <property type="entry name" value="DNA_pol_HolB"/>
</dbReference>
<dbReference type="Gene3D" id="3.40.50.300">
    <property type="entry name" value="P-loop containing nucleotide triphosphate hydrolases"/>
    <property type="match status" value="1"/>
</dbReference>